<protein>
    <submittedName>
        <fullName evidence="2">Uncharacterized protein</fullName>
    </submittedName>
</protein>
<evidence type="ECO:0000313" key="3">
    <source>
        <dbReference type="Proteomes" id="UP001058271"/>
    </source>
</evidence>
<keyword evidence="1" id="KW-0472">Membrane</keyword>
<sequence length="172" mass="17942">MTTIETHTVDVIADEPPTRGRKSRLVLGAVALAAVAGVAGWQAPRVVDELTRPPYLGADADKVAADLGCDNYTQAAKHTDAVYTYRDQGTCTINGVVVTITTFDRTTDGETFAAVMEAVVPVLHPTWRGATYAAGAGWNVADARNLTPEIAELAVQRLGTGATHVIPAGAAA</sequence>
<dbReference type="RefSeq" id="WP_260726467.1">
    <property type="nucleotide sequence ID" value="NZ_BAAABS010000022.1"/>
</dbReference>
<keyword evidence="1" id="KW-0812">Transmembrane</keyword>
<dbReference type="EMBL" id="CP073721">
    <property type="protein sequence ID" value="UWZ37113.1"/>
    <property type="molecule type" value="Genomic_DNA"/>
</dbReference>
<gene>
    <name evidence="2" type="ORF">Drose_01985</name>
</gene>
<evidence type="ECO:0000313" key="2">
    <source>
        <dbReference type="EMBL" id="UWZ37113.1"/>
    </source>
</evidence>
<feature type="transmembrane region" description="Helical" evidence="1">
    <location>
        <begin position="25"/>
        <end position="43"/>
    </location>
</feature>
<evidence type="ECO:0000256" key="1">
    <source>
        <dbReference type="SAM" id="Phobius"/>
    </source>
</evidence>
<reference evidence="2" key="1">
    <citation type="submission" date="2021-04" db="EMBL/GenBank/DDBJ databases">
        <title>Biosynthetic gene clusters of Dactylosporangioum roseum.</title>
        <authorList>
            <person name="Hartkoorn R.C."/>
            <person name="Beaudoing E."/>
            <person name="Hot D."/>
            <person name="Moureu S."/>
        </authorList>
    </citation>
    <scope>NUCLEOTIDE SEQUENCE</scope>
    <source>
        <strain evidence="2">NRRL B-16295</strain>
    </source>
</reference>
<dbReference type="Proteomes" id="UP001058271">
    <property type="component" value="Chromosome"/>
</dbReference>
<proteinExistence type="predicted"/>
<keyword evidence="3" id="KW-1185">Reference proteome</keyword>
<name>A0ABY5Z8T0_9ACTN</name>
<keyword evidence="1" id="KW-1133">Transmembrane helix</keyword>
<accession>A0ABY5Z8T0</accession>
<organism evidence="2 3">
    <name type="scientific">Dactylosporangium roseum</name>
    <dbReference type="NCBI Taxonomy" id="47989"/>
    <lineage>
        <taxon>Bacteria</taxon>
        <taxon>Bacillati</taxon>
        <taxon>Actinomycetota</taxon>
        <taxon>Actinomycetes</taxon>
        <taxon>Micromonosporales</taxon>
        <taxon>Micromonosporaceae</taxon>
        <taxon>Dactylosporangium</taxon>
    </lineage>
</organism>